<accession>A0ABY7U777</accession>
<name>A0ABY7U777_9CORY</name>
<proteinExistence type="predicted"/>
<dbReference type="Proteomes" id="UP001220064">
    <property type="component" value="Chromosome"/>
</dbReference>
<organism evidence="2 3">
    <name type="scientific">Corynebacterium massiliense DSM 45435</name>
    <dbReference type="NCBI Taxonomy" id="1121364"/>
    <lineage>
        <taxon>Bacteria</taxon>
        <taxon>Bacillati</taxon>
        <taxon>Actinomycetota</taxon>
        <taxon>Actinomycetes</taxon>
        <taxon>Mycobacteriales</taxon>
        <taxon>Corynebacteriaceae</taxon>
        <taxon>Corynebacterium</taxon>
    </lineage>
</organism>
<evidence type="ECO:0000313" key="2">
    <source>
        <dbReference type="EMBL" id="WCZ32246.1"/>
    </source>
</evidence>
<dbReference type="EMBL" id="CP063189">
    <property type="protein sequence ID" value="WCZ32246.1"/>
    <property type="molecule type" value="Genomic_DNA"/>
</dbReference>
<gene>
    <name evidence="2" type="ORF">CMASS_03975</name>
</gene>
<feature type="compositionally biased region" description="Basic residues" evidence="1">
    <location>
        <begin position="327"/>
        <end position="341"/>
    </location>
</feature>
<feature type="region of interest" description="Disordered" evidence="1">
    <location>
        <begin position="306"/>
        <end position="341"/>
    </location>
</feature>
<sequence length="341" mass="36087">MQSYPLASSYFGVRHAAVLEHPCTAVALGIPQLDDAPVALDAHLRPDHRSGGWHVVTPVGVIGWLDAHEAAEFPQLEQVRRRGLAPAVTVTVELVDGVVEVAVGLGLAPWQVPANDVAVPVLSGGLGQLIDTQASADVTEADLRGLGTRQILVTLEPMDGAVLALADARVLGTISSPALARLCSASGPLAARAYCADGQVAVDLPVLDGDRVPAQELPALGDEALWPKKAELSPEWDFTPTEEIGLKSVPRGARHGLGPGSVSYVEPEILPGAPTQTFQAVDFPTGMFEAQEPAPVDVSELAKQESMTGEFRALKSGPGSAMEEVRRRRNARRRRGGHHRR</sequence>
<evidence type="ECO:0000256" key="1">
    <source>
        <dbReference type="SAM" id="MobiDB-lite"/>
    </source>
</evidence>
<keyword evidence="3" id="KW-1185">Reference proteome</keyword>
<reference evidence="2 3" key="1">
    <citation type="submission" date="2020-10" db="EMBL/GenBank/DDBJ databases">
        <title>Complete genome sequence of Corynebacterium massiliense DSM 45435, type strain of Corynebacterium massiliense.</title>
        <authorList>
            <person name="Busche T."/>
            <person name="Kalinowski J."/>
            <person name="Ruckert C."/>
        </authorList>
    </citation>
    <scope>NUCLEOTIDE SEQUENCE [LARGE SCALE GENOMIC DNA]</scope>
    <source>
        <strain evidence="2 3">DSM 45435</strain>
    </source>
</reference>
<protein>
    <submittedName>
        <fullName evidence="2">Uncharacterized protein</fullName>
    </submittedName>
</protein>
<dbReference type="RefSeq" id="WP_022862556.1">
    <property type="nucleotide sequence ID" value="NZ_ATVG01000002.1"/>
</dbReference>
<evidence type="ECO:0000313" key="3">
    <source>
        <dbReference type="Proteomes" id="UP001220064"/>
    </source>
</evidence>